<name>A0A0K2SJ51_LIMPI</name>
<evidence type="ECO:0000256" key="1">
    <source>
        <dbReference type="ARBA" id="ARBA00022741"/>
    </source>
</evidence>
<dbReference type="Gene3D" id="1.10.3380.30">
    <property type="match status" value="1"/>
</dbReference>
<dbReference type="InterPro" id="IPR001650">
    <property type="entry name" value="Helicase_C-like"/>
</dbReference>
<dbReference type="GO" id="GO:0005524">
    <property type="term" value="F:ATP binding"/>
    <property type="evidence" value="ECO:0007669"/>
    <property type="project" value="UniProtKB-KW"/>
</dbReference>
<dbReference type="PROSITE" id="PS51192">
    <property type="entry name" value="HELICASE_ATP_BIND_1"/>
    <property type="match status" value="1"/>
</dbReference>
<gene>
    <name evidence="7" type="ORF">LIP_1200</name>
</gene>
<dbReference type="PANTHER" id="PTHR12131">
    <property type="entry name" value="ATP-DEPENDENT RNA AND DNA HELICASE"/>
    <property type="match status" value="1"/>
</dbReference>
<dbReference type="Pfam" id="PF00271">
    <property type="entry name" value="Helicase_C"/>
    <property type="match status" value="1"/>
</dbReference>
<reference evidence="8" key="1">
    <citation type="submission" date="2015-07" db="EMBL/GenBank/DDBJ databases">
        <title>Complete genome sequence and phylogenetic analysis of Limnochorda pilosa.</title>
        <authorList>
            <person name="Watanabe M."/>
            <person name="Kojima H."/>
            <person name="Fukui M."/>
        </authorList>
    </citation>
    <scope>NUCLEOTIDE SEQUENCE [LARGE SCALE GENOMIC DNA]</scope>
    <source>
        <strain evidence="8">HC45</strain>
    </source>
</reference>
<dbReference type="SMART" id="SM01142">
    <property type="entry name" value="DSHCT"/>
    <property type="match status" value="1"/>
</dbReference>
<dbReference type="Pfam" id="PF00270">
    <property type="entry name" value="DEAD"/>
    <property type="match status" value="1"/>
</dbReference>
<feature type="domain" description="Helicase C-terminal" evidence="6">
    <location>
        <begin position="282"/>
        <end position="444"/>
    </location>
</feature>
<feature type="domain" description="Helicase ATP-binding" evidence="5">
    <location>
        <begin position="19"/>
        <end position="177"/>
    </location>
</feature>
<dbReference type="GO" id="GO:0070478">
    <property type="term" value="P:nuclear-transcribed mRNA catabolic process, 3'-5' exonucleolytic nonsense-mediated decay"/>
    <property type="evidence" value="ECO:0007669"/>
    <property type="project" value="TreeGrafter"/>
</dbReference>
<dbReference type="GO" id="GO:0055087">
    <property type="term" value="C:Ski complex"/>
    <property type="evidence" value="ECO:0007669"/>
    <property type="project" value="TreeGrafter"/>
</dbReference>
<dbReference type="KEGG" id="lpil:LIP_1200"/>
<evidence type="ECO:0000259" key="6">
    <source>
        <dbReference type="PROSITE" id="PS51194"/>
    </source>
</evidence>
<keyword evidence="2" id="KW-0378">Hydrolase</keyword>
<dbReference type="CDD" id="cd18795">
    <property type="entry name" value="SF2_C_Ski2"/>
    <property type="match status" value="1"/>
</dbReference>
<proteinExistence type="predicted"/>
<dbReference type="PANTHER" id="PTHR12131:SF1">
    <property type="entry name" value="ATP-DEPENDENT RNA HELICASE SUPV3L1, MITOCHONDRIAL-RELATED"/>
    <property type="match status" value="1"/>
</dbReference>
<protein>
    <submittedName>
        <fullName evidence="7">Helicase</fullName>
    </submittedName>
</protein>
<dbReference type="STRING" id="1555112.LIP_1200"/>
<dbReference type="InterPro" id="IPR011545">
    <property type="entry name" value="DEAD/DEAH_box_helicase_dom"/>
</dbReference>
<dbReference type="PATRIC" id="fig|1555112.3.peg.1250"/>
<dbReference type="GO" id="GO:0003676">
    <property type="term" value="F:nucleic acid binding"/>
    <property type="evidence" value="ECO:0007669"/>
    <property type="project" value="InterPro"/>
</dbReference>
<dbReference type="SUPFAM" id="SSF52540">
    <property type="entry name" value="P-loop containing nucleoside triphosphate hydrolases"/>
    <property type="match status" value="1"/>
</dbReference>
<keyword evidence="8" id="KW-1185">Reference proteome</keyword>
<dbReference type="AlphaFoldDB" id="A0A0K2SJ51"/>
<evidence type="ECO:0000259" key="5">
    <source>
        <dbReference type="PROSITE" id="PS51192"/>
    </source>
</evidence>
<dbReference type="SMART" id="SM00490">
    <property type="entry name" value="HELICc"/>
    <property type="match status" value="1"/>
</dbReference>
<sequence length="768" mass="88575">MEPTTYRGFALDPFQQEAIAHIDRGDSVLVAAPTGTGKTLIADYLIERMHRQGRRVVYTAPIKALSNQKFKEFKRLLGEESVGILTGDVVVNPEAPILIMTTEVFRNLLHQDPARVEDVSYCIFDEIHYIDDPERGSVWEESLIFMPPHMRLLGLSATIPNVEELATWTSQVHGHPVRVVYQGERAVPLEHHLFERSLGFTTRDTLERRYRRYLHRAGLKFSDRARLPFRFEPTTHLDLLENLPPGLFPVLFFTFSRRKCELNALELARTGKAYLGPGEQQEVDDVIQEALETRVPSDGTRKGSVGAQRLRSMRTLLLKGIAYHHAGLLPVVKDVVEELFERRLIRVLYCTETFAVGINFPCRSVCFDSYSKWDGRSFRSLLNREYFQMAGRAGRRGIDAQGDVVTLVDFNYYVPQELPSMDEKDVEAIRSRFALSYNTVLNLVEGYDQDEVARILSKSFATFQAGQERREHEARLRQLEAERLRIQGCAYMETDRCPITLMERVAALEEKRREVASRLAQGKHRGVKRLRKEIREEEAALQALGVAGCPTSVVDRCRDLLPAYRRLGKRVDQLRERLAHLPSPERFLESYRQKRALLEALDYVRDGQLTARGFFASKINIQELLVTELHFDGWLHELEPDALNALAVSIDYEPRRTERRLRHHVFETARVEATVQFLQEMERSFGQEPTVRFHDYLALLAYHWSAGETFAEILRRGDFDEGDVVYAFRRAIDLLRQVRHAVRDDPYLSTKLQTCIDRMDRDEVAVVL</sequence>
<evidence type="ECO:0000256" key="4">
    <source>
        <dbReference type="ARBA" id="ARBA00022840"/>
    </source>
</evidence>
<dbReference type="InterPro" id="IPR014001">
    <property type="entry name" value="Helicase_ATP-bd"/>
</dbReference>
<dbReference type="InterPro" id="IPR050699">
    <property type="entry name" value="RNA-DNA_Helicase"/>
</dbReference>
<keyword evidence="4" id="KW-0067">ATP-binding</keyword>
<dbReference type="Pfam" id="PF08148">
    <property type="entry name" value="DSHCT"/>
    <property type="match status" value="1"/>
</dbReference>
<accession>A0A0K2SJ51</accession>
<evidence type="ECO:0000313" key="8">
    <source>
        <dbReference type="Proteomes" id="UP000065807"/>
    </source>
</evidence>
<keyword evidence="1" id="KW-0547">Nucleotide-binding</keyword>
<evidence type="ECO:0000313" key="7">
    <source>
        <dbReference type="EMBL" id="BAS27057.1"/>
    </source>
</evidence>
<dbReference type="InterPro" id="IPR027417">
    <property type="entry name" value="P-loop_NTPase"/>
</dbReference>
<dbReference type="PROSITE" id="PS51194">
    <property type="entry name" value="HELICASE_CTER"/>
    <property type="match status" value="1"/>
</dbReference>
<reference evidence="8" key="2">
    <citation type="journal article" date="2016" name="Int. J. Syst. Evol. Microbiol.">
        <title>Complete genome sequence and cell structure of Limnochorda pilosa, a Gram-negative spore-former within the phylum Firmicutes.</title>
        <authorList>
            <person name="Watanabe M."/>
            <person name="Kojima H."/>
            <person name="Fukui M."/>
        </authorList>
    </citation>
    <scope>NUCLEOTIDE SEQUENCE [LARGE SCALE GENOMIC DNA]</scope>
    <source>
        <strain evidence="8">HC45</strain>
    </source>
</reference>
<dbReference type="SMART" id="SM00487">
    <property type="entry name" value="DEXDc"/>
    <property type="match status" value="1"/>
</dbReference>
<dbReference type="Proteomes" id="UP000065807">
    <property type="component" value="Chromosome"/>
</dbReference>
<dbReference type="GO" id="GO:0016787">
    <property type="term" value="F:hydrolase activity"/>
    <property type="evidence" value="ECO:0007669"/>
    <property type="project" value="UniProtKB-KW"/>
</dbReference>
<organism evidence="7 8">
    <name type="scientific">Limnochorda pilosa</name>
    <dbReference type="NCBI Taxonomy" id="1555112"/>
    <lineage>
        <taxon>Bacteria</taxon>
        <taxon>Bacillati</taxon>
        <taxon>Bacillota</taxon>
        <taxon>Limnochordia</taxon>
        <taxon>Limnochordales</taxon>
        <taxon>Limnochordaceae</taxon>
        <taxon>Limnochorda</taxon>
    </lineage>
</organism>
<dbReference type="InterPro" id="IPR012961">
    <property type="entry name" value="Ski2/MTR4_C"/>
</dbReference>
<evidence type="ECO:0000256" key="3">
    <source>
        <dbReference type="ARBA" id="ARBA00022806"/>
    </source>
</evidence>
<keyword evidence="3 7" id="KW-0347">Helicase</keyword>
<dbReference type="GO" id="GO:0004386">
    <property type="term" value="F:helicase activity"/>
    <property type="evidence" value="ECO:0007669"/>
    <property type="project" value="UniProtKB-KW"/>
</dbReference>
<dbReference type="EMBL" id="AP014924">
    <property type="protein sequence ID" value="BAS27057.1"/>
    <property type="molecule type" value="Genomic_DNA"/>
</dbReference>
<evidence type="ECO:0000256" key="2">
    <source>
        <dbReference type="ARBA" id="ARBA00022801"/>
    </source>
</evidence>
<dbReference type="Gene3D" id="3.40.50.300">
    <property type="entry name" value="P-loop containing nucleotide triphosphate hydrolases"/>
    <property type="match status" value="2"/>
</dbReference>